<name>A0A176WGA8_MARPO</name>
<dbReference type="EMBL" id="LVLJ01001153">
    <property type="protein sequence ID" value="OAE31176.1"/>
    <property type="molecule type" value="Genomic_DNA"/>
</dbReference>
<dbReference type="AlphaFoldDB" id="A0A176WGA8"/>
<feature type="compositionally biased region" description="Acidic residues" evidence="1">
    <location>
        <begin position="33"/>
        <end position="47"/>
    </location>
</feature>
<evidence type="ECO:0000313" key="2">
    <source>
        <dbReference type="EMBL" id="OAE31176.1"/>
    </source>
</evidence>
<evidence type="ECO:0000313" key="3">
    <source>
        <dbReference type="Proteomes" id="UP000077202"/>
    </source>
</evidence>
<feature type="region of interest" description="Disordered" evidence="1">
    <location>
        <begin position="154"/>
        <end position="181"/>
    </location>
</feature>
<dbReference type="Proteomes" id="UP000077202">
    <property type="component" value="Unassembled WGS sequence"/>
</dbReference>
<feature type="region of interest" description="Disordered" evidence="1">
    <location>
        <begin position="493"/>
        <end position="562"/>
    </location>
</feature>
<feature type="compositionally biased region" description="Low complexity" evidence="1">
    <location>
        <begin position="389"/>
        <end position="402"/>
    </location>
</feature>
<comment type="caution">
    <text evidence="2">The sequence shown here is derived from an EMBL/GenBank/DDBJ whole genome shotgun (WGS) entry which is preliminary data.</text>
</comment>
<feature type="compositionally biased region" description="Low complexity" evidence="1">
    <location>
        <begin position="510"/>
        <end position="539"/>
    </location>
</feature>
<feature type="region of interest" description="Disordered" evidence="1">
    <location>
        <begin position="334"/>
        <end position="363"/>
    </location>
</feature>
<protein>
    <submittedName>
        <fullName evidence="2">Uncharacterized protein</fullName>
    </submittedName>
</protein>
<feature type="compositionally biased region" description="Polar residues" evidence="1">
    <location>
        <begin position="300"/>
        <end position="311"/>
    </location>
</feature>
<feature type="compositionally biased region" description="Polar residues" evidence="1">
    <location>
        <begin position="493"/>
        <end position="503"/>
    </location>
</feature>
<organism evidence="2 3">
    <name type="scientific">Marchantia polymorpha subsp. ruderalis</name>
    <dbReference type="NCBI Taxonomy" id="1480154"/>
    <lineage>
        <taxon>Eukaryota</taxon>
        <taxon>Viridiplantae</taxon>
        <taxon>Streptophyta</taxon>
        <taxon>Embryophyta</taxon>
        <taxon>Marchantiophyta</taxon>
        <taxon>Marchantiopsida</taxon>
        <taxon>Marchantiidae</taxon>
        <taxon>Marchantiales</taxon>
        <taxon>Marchantiaceae</taxon>
        <taxon>Marchantia</taxon>
    </lineage>
</organism>
<feature type="compositionally biased region" description="Polar residues" evidence="1">
    <location>
        <begin position="545"/>
        <end position="562"/>
    </location>
</feature>
<feature type="region of interest" description="Disordered" evidence="1">
    <location>
        <begin position="389"/>
        <end position="478"/>
    </location>
</feature>
<feature type="compositionally biased region" description="Low complexity" evidence="1">
    <location>
        <begin position="446"/>
        <end position="455"/>
    </location>
</feature>
<feature type="compositionally biased region" description="Polar residues" evidence="1">
    <location>
        <begin position="22"/>
        <end position="32"/>
    </location>
</feature>
<reference evidence="2" key="1">
    <citation type="submission" date="2016-03" db="EMBL/GenBank/DDBJ databases">
        <title>Mechanisms controlling the formation of the plant cell surface in tip-growing cells are functionally conserved among land plants.</title>
        <authorList>
            <person name="Honkanen S."/>
            <person name="Jones V.A."/>
            <person name="Morieri G."/>
            <person name="Champion C."/>
            <person name="Hetherington A.J."/>
            <person name="Kelly S."/>
            <person name="Saint-Marcoux D."/>
            <person name="Proust H."/>
            <person name="Prescott H."/>
            <person name="Dolan L."/>
        </authorList>
    </citation>
    <scope>NUCLEOTIDE SEQUENCE [LARGE SCALE GENOMIC DNA]</scope>
    <source>
        <tissue evidence="2">Whole gametophyte</tissue>
    </source>
</reference>
<feature type="compositionally biased region" description="Basic residues" evidence="1">
    <location>
        <begin position="10"/>
        <end position="21"/>
    </location>
</feature>
<feature type="compositionally biased region" description="Basic residues" evidence="1">
    <location>
        <begin position="403"/>
        <end position="413"/>
    </location>
</feature>
<feature type="compositionally biased region" description="Basic residues" evidence="1">
    <location>
        <begin position="456"/>
        <end position="467"/>
    </location>
</feature>
<feature type="region of interest" description="Disordered" evidence="1">
    <location>
        <begin position="1"/>
        <end position="56"/>
    </location>
</feature>
<proteinExistence type="predicted"/>
<gene>
    <name evidence="2" type="ORF">AXG93_3617s1160</name>
</gene>
<feature type="compositionally biased region" description="Basic and acidic residues" evidence="1">
    <location>
        <begin position="281"/>
        <end position="290"/>
    </location>
</feature>
<sequence>MRGCGGHGGHCGHHHHHHQQRQQRNIVITTNFDNDDNERDRDGDPEETAPAPRVHESCIGTNCSRSPSPIRREFWESNKPLPDIVIRKREQALRNKQLPEENETNAAPRVIVRQGRPRCRGRQSRDPLFVYNEASESGTCCNGSSNSVEINVRSNHHTPEPRRPRSNHASPGRGNLTLDVDEPAGCDESTQGCRMVTVKNNSGPNSPRSVKFSLNETTPRVVVNDCASLCCPTVEHRSCSPSPCPPCHYQDRACSPIPSRSQSPCLKRSRSHSRSSSRGSVELHSDERCVTVDQDDDGSVSIQISSSEDNSPTASCAPCPPCPEECCGSPCRTPTPCSRSRSPTCRSSDQNSVEISSDDGDVQVEWQGGNDVSLQVDLENSDECSTPRRVNVRCSRSNSPPHCKSKSRSRSRSRSGSPRSRPPWDNTTLPCGKGALRLDRPPPPISKSRSPSRSPSRSRSHTPKSRTPRSIEIHSSDESQSCVKIDWGYQSESVDSHSTSGSPQRRVCYTPCRSRCSSPSTSRRSTSRSRSSSPSGVRSRCIDIQDSTPDGPQWLSRRSSPQCDQLQPLSPAAISLHMLKPVCSQFCPAAGDIVIRAHQRHQVCPHSEKDDGQVEFFSHDHNFACGLREGDTIVRLGKFDSSGRWCASDIVGMYMLGSHGLWIFLGEEEGHECLKPLQADQHQIVRTINKWLRPRLGDLIIHPLPGPRSFYFWNPKKRLECDDTRLLLRAFIGPSHVVDDSHDLACCSTSHLPVGQAELYVNVRKHWLFLGRDDHMFTQCEIKGS</sequence>
<feature type="compositionally biased region" description="Low complexity" evidence="1">
    <location>
        <begin position="334"/>
        <end position="348"/>
    </location>
</feature>
<evidence type="ECO:0000256" key="1">
    <source>
        <dbReference type="SAM" id="MobiDB-lite"/>
    </source>
</evidence>
<accession>A0A176WGA8</accession>
<feature type="region of interest" description="Disordered" evidence="1">
    <location>
        <begin position="258"/>
        <end position="314"/>
    </location>
</feature>
<keyword evidence="3" id="KW-1185">Reference proteome</keyword>